<comment type="caution">
    <text evidence="1">The sequence shown here is derived from an EMBL/GenBank/DDBJ whole genome shotgun (WGS) entry which is preliminary data.</text>
</comment>
<accession>A0A4Y2JDI7</accession>
<dbReference type="EMBL" id="BGPR01003457">
    <property type="protein sequence ID" value="GBM88363.1"/>
    <property type="molecule type" value="Genomic_DNA"/>
</dbReference>
<name>A0A4Y2JDI7_ARAVE</name>
<proteinExistence type="predicted"/>
<organism evidence="1 2">
    <name type="scientific">Araneus ventricosus</name>
    <name type="common">Orbweaver spider</name>
    <name type="synonym">Epeira ventricosa</name>
    <dbReference type="NCBI Taxonomy" id="182803"/>
    <lineage>
        <taxon>Eukaryota</taxon>
        <taxon>Metazoa</taxon>
        <taxon>Ecdysozoa</taxon>
        <taxon>Arthropoda</taxon>
        <taxon>Chelicerata</taxon>
        <taxon>Arachnida</taxon>
        <taxon>Araneae</taxon>
        <taxon>Araneomorphae</taxon>
        <taxon>Entelegynae</taxon>
        <taxon>Araneoidea</taxon>
        <taxon>Araneidae</taxon>
        <taxon>Araneus</taxon>
    </lineage>
</organism>
<dbReference type="Proteomes" id="UP000499080">
    <property type="component" value="Unassembled WGS sequence"/>
</dbReference>
<evidence type="ECO:0000313" key="2">
    <source>
        <dbReference type="Proteomes" id="UP000499080"/>
    </source>
</evidence>
<sequence length="153" mass="17316">MEEVRSLFPPVAECRLDTFCTSGIFHRPEETQAREASVCVCGTWGGQVEKLKDARVGMWRSCVFSFFFSLPPPPCSSLCTKSTTLAKAENEGLEREVATPWAWKFLITARKIAFPKLYPASVTQQKKEPENVLAHTKIFEQVFTKDDLIRVPD</sequence>
<dbReference type="AlphaFoldDB" id="A0A4Y2JDI7"/>
<keyword evidence="2" id="KW-1185">Reference proteome</keyword>
<reference evidence="1 2" key="1">
    <citation type="journal article" date="2019" name="Sci. Rep.">
        <title>Orb-weaving spider Araneus ventricosus genome elucidates the spidroin gene catalogue.</title>
        <authorList>
            <person name="Kono N."/>
            <person name="Nakamura H."/>
            <person name="Ohtoshi R."/>
            <person name="Moran D.A.P."/>
            <person name="Shinohara A."/>
            <person name="Yoshida Y."/>
            <person name="Fujiwara M."/>
            <person name="Mori M."/>
            <person name="Tomita M."/>
            <person name="Arakawa K."/>
        </authorList>
    </citation>
    <scope>NUCLEOTIDE SEQUENCE [LARGE SCALE GENOMIC DNA]</scope>
</reference>
<evidence type="ECO:0000313" key="1">
    <source>
        <dbReference type="EMBL" id="GBM88363.1"/>
    </source>
</evidence>
<gene>
    <name evidence="1" type="ORF">AVEN_265896_1</name>
</gene>
<protein>
    <submittedName>
        <fullName evidence="1">Uncharacterized protein</fullName>
    </submittedName>
</protein>